<protein>
    <submittedName>
        <fullName evidence="1">Uncharacterized protein</fullName>
    </submittedName>
</protein>
<accession>A0ACC1HN98</accession>
<sequence length="485" mass="53228">MRGKETYLINPAARPAPSLVRAPLPASSLSVPARRRPRAQSESVPSRRTFTFDYSYWSGSDTCGDSAPDPAVSDNRATQQVIFNDIGMKFLDHALDGYNTCIFAYGQTGSGKSYTMATLIMQIGSKAEPGIVPMTCQELFRRIQSLAGEHTWFNVEISYMEIYNERVRDLLNPKNNGTLRVREHPLFGPYVEDLSKVVVNSWPEIQQHLDQGNKTRTVASTNMNKASSRSHAVFTIVLTQTFQDPATQLEAEKTGVTGRHLKEGGSINRSLTTLGKVISALSAQTTTKREVFVPYRDSVLTWLLKESLGGNSRTAMIATISPTEYDESLSTLRYAERAKNIVNEAVVNEDPNAKLIRELQQELAELREKLAQAQGVSAQKSSQPDTALVAQNDTAADPGSDGAEADGPTAAAEPGGDQQHGGQGAEVEPEELQRRITESEKLMHAVNKTWEEKRKETQEIQQVRESALKEMGIAVATNDAGDEVG</sequence>
<name>A0ACC1HN98_9FUNG</name>
<keyword evidence="2" id="KW-1185">Reference proteome</keyword>
<gene>
    <name evidence="1" type="ORF">EV182_004917</name>
</gene>
<dbReference type="Proteomes" id="UP001145114">
    <property type="component" value="Unassembled WGS sequence"/>
</dbReference>
<evidence type="ECO:0000313" key="1">
    <source>
        <dbReference type="EMBL" id="KAJ1678035.1"/>
    </source>
</evidence>
<comment type="caution">
    <text evidence="1">The sequence shown here is derived from an EMBL/GenBank/DDBJ whole genome shotgun (WGS) entry which is preliminary data.</text>
</comment>
<evidence type="ECO:0000313" key="2">
    <source>
        <dbReference type="Proteomes" id="UP001145114"/>
    </source>
</evidence>
<feature type="non-terminal residue" evidence="1">
    <location>
        <position position="485"/>
    </location>
</feature>
<proteinExistence type="predicted"/>
<reference evidence="1" key="1">
    <citation type="submission" date="2022-06" db="EMBL/GenBank/DDBJ databases">
        <title>Phylogenomic reconstructions and comparative analyses of Kickxellomycotina fungi.</title>
        <authorList>
            <person name="Reynolds N.K."/>
            <person name="Stajich J.E."/>
            <person name="Barry K."/>
            <person name="Grigoriev I.V."/>
            <person name="Crous P."/>
            <person name="Smith M.E."/>
        </authorList>
    </citation>
    <scope>NUCLEOTIDE SEQUENCE</scope>
    <source>
        <strain evidence="1">RSA 2271</strain>
    </source>
</reference>
<dbReference type="EMBL" id="JAMZIH010001621">
    <property type="protein sequence ID" value="KAJ1678035.1"/>
    <property type="molecule type" value="Genomic_DNA"/>
</dbReference>
<organism evidence="1 2">
    <name type="scientific">Spiromyces aspiralis</name>
    <dbReference type="NCBI Taxonomy" id="68401"/>
    <lineage>
        <taxon>Eukaryota</taxon>
        <taxon>Fungi</taxon>
        <taxon>Fungi incertae sedis</taxon>
        <taxon>Zoopagomycota</taxon>
        <taxon>Kickxellomycotina</taxon>
        <taxon>Kickxellomycetes</taxon>
        <taxon>Kickxellales</taxon>
        <taxon>Kickxellaceae</taxon>
        <taxon>Spiromyces</taxon>
    </lineage>
</organism>